<reference evidence="1 2" key="1">
    <citation type="submission" date="2014-11" db="EMBL/GenBank/DDBJ databases">
        <title>Pan-genome of Gallibacterium spp.</title>
        <authorList>
            <person name="Kudirkiene E."/>
            <person name="Bojesen A.M."/>
        </authorList>
    </citation>
    <scope>NUCLEOTIDE SEQUENCE [LARGE SCALE GENOMIC DNA]</scope>
    <source>
        <strain evidence="1 2">F151</strain>
    </source>
</reference>
<organism evidence="1 2">
    <name type="scientific">Gallibacterium genomosp. 3</name>
    <dbReference type="NCBI Taxonomy" id="505345"/>
    <lineage>
        <taxon>Bacteria</taxon>
        <taxon>Pseudomonadati</taxon>
        <taxon>Pseudomonadota</taxon>
        <taxon>Gammaproteobacteria</taxon>
        <taxon>Pasteurellales</taxon>
        <taxon>Pasteurellaceae</taxon>
        <taxon>Gallibacterium</taxon>
    </lineage>
</organism>
<dbReference type="InterPro" id="IPR010144">
    <property type="entry name" value="CRISPR-assoc_prot_Csd1-typ"/>
</dbReference>
<comment type="caution">
    <text evidence="1">The sequence shown here is derived from an EMBL/GenBank/DDBJ whole genome shotgun (WGS) entry which is preliminary data.</text>
</comment>
<dbReference type="Pfam" id="PF09709">
    <property type="entry name" value="Cas_Csd1"/>
    <property type="match status" value="1"/>
</dbReference>
<proteinExistence type="predicted"/>
<evidence type="ECO:0000313" key="1">
    <source>
        <dbReference type="EMBL" id="OBW93586.1"/>
    </source>
</evidence>
<evidence type="ECO:0000313" key="2">
    <source>
        <dbReference type="Proteomes" id="UP000243558"/>
    </source>
</evidence>
<gene>
    <name evidence="1" type="ORF">QV01_01405</name>
</gene>
<dbReference type="OrthoDB" id="9778918at2"/>
<dbReference type="Proteomes" id="UP000243558">
    <property type="component" value="Unassembled WGS sequence"/>
</dbReference>
<dbReference type="CDD" id="cd09757">
    <property type="entry name" value="Cas8c_I-C"/>
    <property type="match status" value="1"/>
</dbReference>
<dbReference type="AlphaFoldDB" id="A0A1A7NVQ6"/>
<dbReference type="PATRIC" id="fig|505345.7.peg.284"/>
<dbReference type="RefSeq" id="WP_065238654.1">
    <property type="nucleotide sequence ID" value="NZ_JTJM01000007.1"/>
</dbReference>
<dbReference type="NCBIfam" id="TIGR01863">
    <property type="entry name" value="cas_Csd1"/>
    <property type="match status" value="1"/>
</dbReference>
<sequence>MILQSLTEYYQRKLATDSTDIAPPGFEQKEIPFILIITQDGSFVQLEDTRHQEGKKKIGSKYLVPQSKGRSGAKSYEISNDLWDHYGYVLGVAKEIDGINKKTGNQIADEQRKNEELAQKQHQSFIRRVNEIAQALPQDIGIQAVKKFLANPSEIANVLAQKEWSECSKIKGCNLSFRLAGCNELVCQSKLIQQWIKQSQNQNDTDSDEKGVCLITGEKTKIARLHQAIKGVNAKPSPFSSVNLSAFESYGKKQGMVFPVSEQAMFEYTTALNTLLASRNCFRIGDVTAVCWGEKITPLETILPIMCSSDKDNPDQHIECVKTLFKSIHNGQYTEDNGSNRFYVLGLSPNSARIVVRLWQISTVAEMSENLAQWFEDIRMVRTENSPYPEYMPMMRLLCNLVLDGKADNIPSDLISNTIKSALNNQTLPISVLQAALRRNKAEQKITHGRACLIKAYLNRKIRINSPKNKELTVDLDTERTDIGYLLGRLFATLEKIQGEANQNLNSTISDRYFGAASTTPIVVFPTLVRLSKHHLSKIRTANPGRCVNLEKILQEIIQHMKSYPHHLDLNQQSFFSIGYYHQKQALYTKPTTTQATESQNEE</sequence>
<name>A0A1A7NVQ6_9PAST</name>
<keyword evidence="2" id="KW-1185">Reference proteome</keyword>
<dbReference type="EMBL" id="JTJM01000007">
    <property type="protein sequence ID" value="OBW93586.1"/>
    <property type="molecule type" value="Genomic_DNA"/>
</dbReference>
<accession>A0A1A7NVQ6</accession>
<protein>
    <submittedName>
        <fullName evidence="1">CRISPR-associated protein Csd1</fullName>
    </submittedName>
</protein>